<dbReference type="InterPro" id="IPR046496">
    <property type="entry name" value="DUF6589"/>
</dbReference>
<reference evidence="2" key="1">
    <citation type="submission" date="2023-03" db="EMBL/GenBank/DDBJ databases">
        <title>Massive genome expansion in bonnet fungi (Mycena s.s.) driven by repeated elements and novel gene families across ecological guilds.</title>
        <authorList>
            <consortium name="Lawrence Berkeley National Laboratory"/>
            <person name="Harder C.B."/>
            <person name="Miyauchi S."/>
            <person name="Viragh M."/>
            <person name="Kuo A."/>
            <person name="Thoen E."/>
            <person name="Andreopoulos B."/>
            <person name="Lu D."/>
            <person name="Skrede I."/>
            <person name="Drula E."/>
            <person name="Henrissat B."/>
            <person name="Morin E."/>
            <person name="Kohler A."/>
            <person name="Barry K."/>
            <person name="LaButti K."/>
            <person name="Morin E."/>
            <person name="Salamov A."/>
            <person name="Lipzen A."/>
            <person name="Mereny Z."/>
            <person name="Hegedus B."/>
            <person name="Baldrian P."/>
            <person name="Stursova M."/>
            <person name="Weitz H."/>
            <person name="Taylor A."/>
            <person name="Grigoriev I.V."/>
            <person name="Nagy L.G."/>
            <person name="Martin F."/>
            <person name="Kauserud H."/>
        </authorList>
    </citation>
    <scope>NUCLEOTIDE SEQUENCE</scope>
    <source>
        <strain evidence="2">9144</strain>
    </source>
</reference>
<name>A0AAD6Y1E5_9AGAR</name>
<feature type="non-terminal residue" evidence="2">
    <location>
        <position position="1"/>
    </location>
</feature>
<feature type="domain" description="DUF6589" evidence="1">
    <location>
        <begin position="4"/>
        <end position="64"/>
    </location>
</feature>
<organism evidence="2 3">
    <name type="scientific">Mycena pura</name>
    <dbReference type="NCBI Taxonomy" id="153505"/>
    <lineage>
        <taxon>Eukaryota</taxon>
        <taxon>Fungi</taxon>
        <taxon>Dikarya</taxon>
        <taxon>Basidiomycota</taxon>
        <taxon>Agaricomycotina</taxon>
        <taxon>Agaricomycetes</taxon>
        <taxon>Agaricomycetidae</taxon>
        <taxon>Agaricales</taxon>
        <taxon>Marasmiineae</taxon>
        <taxon>Mycenaceae</taxon>
        <taxon>Mycena</taxon>
    </lineage>
</organism>
<evidence type="ECO:0000259" key="1">
    <source>
        <dbReference type="Pfam" id="PF20231"/>
    </source>
</evidence>
<protein>
    <recommendedName>
        <fullName evidence="1">DUF6589 domain-containing protein</fullName>
    </recommendedName>
</protein>
<evidence type="ECO:0000313" key="2">
    <source>
        <dbReference type="EMBL" id="KAJ7190006.1"/>
    </source>
</evidence>
<accession>A0AAD6Y1E5</accession>
<dbReference type="AlphaFoldDB" id="A0AAD6Y1E5"/>
<proteinExistence type="predicted"/>
<feature type="non-terminal residue" evidence="2">
    <location>
        <position position="125"/>
    </location>
</feature>
<dbReference type="Pfam" id="PF20231">
    <property type="entry name" value="DUF6589"/>
    <property type="match status" value="1"/>
</dbReference>
<sequence>GKGIPDDFMQELHNRFHEDMVPRHGGSFDDPFFRDTISPNVHFFQRLKEEMEKSFGLKAHHKTHTSSPVTDEIRSLMEMYRREKVHYFCSGRNMGHAAKDLISDGYTVLDKKLTDLLRTSTERAE</sequence>
<dbReference type="Proteomes" id="UP001219525">
    <property type="component" value="Unassembled WGS sequence"/>
</dbReference>
<comment type="caution">
    <text evidence="2">The sequence shown here is derived from an EMBL/GenBank/DDBJ whole genome shotgun (WGS) entry which is preliminary data.</text>
</comment>
<evidence type="ECO:0000313" key="3">
    <source>
        <dbReference type="Proteomes" id="UP001219525"/>
    </source>
</evidence>
<dbReference type="EMBL" id="JARJCW010000160">
    <property type="protein sequence ID" value="KAJ7190006.1"/>
    <property type="molecule type" value="Genomic_DNA"/>
</dbReference>
<gene>
    <name evidence="2" type="ORF">GGX14DRAFT_336244</name>
</gene>
<keyword evidence="3" id="KW-1185">Reference proteome</keyword>